<dbReference type="EMBL" id="CCKQ01006544">
    <property type="protein sequence ID" value="CDW77862.1"/>
    <property type="molecule type" value="Genomic_DNA"/>
</dbReference>
<dbReference type="AlphaFoldDB" id="A0A078A8G9"/>
<evidence type="ECO:0000313" key="4">
    <source>
        <dbReference type="Proteomes" id="UP000039865"/>
    </source>
</evidence>
<gene>
    <name evidence="3" type="primary">Contig11449.g12248</name>
    <name evidence="3" type="ORF">STYLEM_6829</name>
</gene>
<sequence length="496" mass="57227">MEIFLKTQHDYKKINWFSSIPEKFKHDIKEQLKKENLDFDNEHTYQVIVNMPKISGSQSRFKSSRLNSANSQKFLSEQQSVLSGGGLQMSSVANLRPQTQGIGGVNGQERHQFNRKKIMTVPTYQNLVRTREDKLHQLQQEKELNKLYENEVRQHLSEDGIPSNDIKVNTVAVKYLGITDGKIGILSRKVPIPVTVPEKEQQSRRVLSKIKSAKIINRPKQFQEIKLSTHDNIIKTDDEDDGYIPAATKPNTKEYIVQGRISEYNHLIQDKLVKKEEKSLYDVINDQRTILKTATNKKQTKDLSTGVNVPSNYHTQKSNSSKNLLNDINRPRTSVNPNYKNIQSHYKLTSLINGPDETDIMNYINQKTFHKMQQQQSQKQIVQKITQAYQEFNQAHQLVPQPEEYNQYLINKYSLPKGLRACKKQRNYSESEQQFDDRYTKENLEKINLANRRRMLGAFQQSQGLQGSKIKPVIISPKTSSYGQSGFNSKGSLLLN</sequence>
<keyword evidence="4" id="KW-1185">Reference proteome</keyword>
<evidence type="ECO:0000256" key="1">
    <source>
        <dbReference type="SAM" id="Coils"/>
    </source>
</evidence>
<dbReference type="Proteomes" id="UP000039865">
    <property type="component" value="Unassembled WGS sequence"/>
</dbReference>
<reference evidence="3 4" key="1">
    <citation type="submission" date="2014-06" db="EMBL/GenBank/DDBJ databases">
        <authorList>
            <person name="Swart Estienne"/>
        </authorList>
    </citation>
    <scope>NUCLEOTIDE SEQUENCE [LARGE SCALE GENOMIC DNA]</scope>
    <source>
        <strain evidence="3 4">130c</strain>
    </source>
</reference>
<dbReference type="InParanoid" id="A0A078A8G9"/>
<evidence type="ECO:0000256" key="2">
    <source>
        <dbReference type="SAM" id="MobiDB-lite"/>
    </source>
</evidence>
<name>A0A078A8G9_STYLE</name>
<protein>
    <submittedName>
        <fullName evidence="3">Uncharacterized protein</fullName>
    </submittedName>
</protein>
<evidence type="ECO:0000313" key="3">
    <source>
        <dbReference type="EMBL" id="CDW77862.1"/>
    </source>
</evidence>
<proteinExistence type="predicted"/>
<accession>A0A078A8G9</accession>
<keyword evidence="1" id="KW-0175">Coiled coil</keyword>
<organism evidence="3 4">
    <name type="scientific">Stylonychia lemnae</name>
    <name type="common">Ciliate</name>
    <dbReference type="NCBI Taxonomy" id="5949"/>
    <lineage>
        <taxon>Eukaryota</taxon>
        <taxon>Sar</taxon>
        <taxon>Alveolata</taxon>
        <taxon>Ciliophora</taxon>
        <taxon>Intramacronucleata</taxon>
        <taxon>Spirotrichea</taxon>
        <taxon>Stichotrichia</taxon>
        <taxon>Sporadotrichida</taxon>
        <taxon>Oxytrichidae</taxon>
        <taxon>Stylonychinae</taxon>
        <taxon>Stylonychia</taxon>
    </lineage>
</organism>
<feature type="coiled-coil region" evidence="1">
    <location>
        <begin position="131"/>
        <end position="158"/>
    </location>
</feature>
<feature type="region of interest" description="Disordered" evidence="2">
    <location>
        <begin position="314"/>
        <end position="335"/>
    </location>
</feature>